<dbReference type="CDD" id="cd01201">
    <property type="entry name" value="PH_BEACH"/>
    <property type="match status" value="1"/>
</dbReference>
<dbReference type="InterPro" id="IPR016024">
    <property type="entry name" value="ARM-type_fold"/>
</dbReference>
<dbReference type="InterPro" id="IPR001680">
    <property type="entry name" value="WD40_rpt"/>
</dbReference>
<feature type="domain" description="BEACH" evidence="4">
    <location>
        <begin position="2210"/>
        <end position="2504"/>
    </location>
</feature>
<dbReference type="CDD" id="cd06071">
    <property type="entry name" value="Beach"/>
    <property type="match status" value="1"/>
</dbReference>
<dbReference type="Gene3D" id="1.10.1540.10">
    <property type="entry name" value="BEACH domain"/>
    <property type="match status" value="1"/>
</dbReference>
<proteinExistence type="predicted"/>
<dbReference type="GeneTree" id="ENSGT00940000155684"/>
<dbReference type="PROSITE" id="PS51783">
    <property type="entry name" value="PH_BEACH"/>
    <property type="match status" value="1"/>
</dbReference>
<dbReference type="PANTHER" id="PTHR46108">
    <property type="entry name" value="BLUE CHEESE"/>
    <property type="match status" value="1"/>
</dbReference>
<dbReference type="InterPro" id="IPR011993">
    <property type="entry name" value="PH-like_dom_sf"/>
</dbReference>
<dbReference type="PROSITE" id="PS00678">
    <property type="entry name" value="WD_REPEATS_1"/>
    <property type="match status" value="1"/>
</dbReference>
<dbReference type="SUPFAM" id="SSF81837">
    <property type="entry name" value="BEACH domain"/>
    <property type="match status" value="1"/>
</dbReference>
<dbReference type="InterPro" id="IPR036322">
    <property type="entry name" value="WD40_repeat_dom_sf"/>
</dbReference>
<dbReference type="PROSITE" id="PS50082">
    <property type="entry name" value="WD_REPEATS_2"/>
    <property type="match status" value="1"/>
</dbReference>
<evidence type="ECO:0000256" key="2">
    <source>
        <dbReference type="ARBA" id="ARBA00022737"/>
    </source>
</evidence>
<dbReference type="Pfam" id="PF14844">
    <property type="entry name" value="PH_BEACH"/>
    <property type="match status" value="1"/>
</dbReference>
<evidence type="ECO:0000256" key="1">
    <source>
        <dbReference type="ARBA" id="ARBA00022574"/>
    </source>
</evidence>
<dbReference type="PANTHER" id="PTHR46108:SF3">
    <property type="entry name" value="WD REPEAT- AND FYVE DOMAIN-CONTAINING PROTEIN 4"/>
    <property type="match status" value="1"/>
</dbReference>
<evidence type="ECO:0000259" key="4">
    <source>
        <dbReference type="PROSITE" id="PS50197"/>
    </source>
</evidence>
<dbReference type="PROSITE" id="PS50294">
    <property type="entry name" value="WD_REPEATS_REGION"/>
    <property type="match status" value="1"/>
</dbReference>
<name>A0A8C2U827_COTJA</name>
<dbReference type="Gene3D" id="2.130.10.10">
    <property type="entry name" value="YVTN repeat-like/Quinoprotein amine dehydrogenase"/>
    <property type="match status" value="1"/>
</dbReference>
<feature type="domain" description="BEACH-type PH" evidence="5">
    <location>
        <begin position="2080"/>
        <end position="2205"/>
    </location>
</feature>
<dbReference type="SMART" id="SM00320">
    <property type="entry name" value="WD40"/>
    <property type="match status" value="4"/>
</dbReference>
<dbReference type="Proteomes" id="UP000694412">
    <property type="component" value="Chromosome 6"/>
</dbReference>
<gene>
    <name evidence="6" type="primary">WDFY4</name>
</gene>
<feature type="repeat" description="WD" evidence="3">
    <location>
        <begin position="2625"/>
        <end position="2666"/>
    </location>
</feature>
<dbReference type="InterPro" id="IPR019775">
    <property type="entry name" value="WD40_repeat_CS"/>
</dbReference>
<dbReference type="Pfam" id="PF00400">
    <property type="entry name" value="WD40"/>
    <property type="match status" value="1"/>
</dbReference>
<dbReference type="SUPFAM" id="SSF48371">
    <property type="entry name" value="ARM repeat"/>
    <property type="match status" value="1"/>
</dbReference>
<dbReference type="Pfam" id="PF02138">
    <property type="entry name" value="Beach"/>
    <property type="match status" value="1"/>
</dbReference>
<dbReference type="InterPro" id="IPR000409">
    <property type="entry name" value="BEACH_dom"/>
</dbReference>
<dbReference type="SMART" id="SM01026">
    <property type="entry name" value="Beach"/>
    <property type="match status" value="1"/>
</dbReference>
<dbReference type="InterPro" id="IPR051944">
    <property type="entry name" value="BEACH_domain_protein"/>
</dbReference>
<dbReference type="PROSITE" id="PS50197">
    <property type="entry name" value="BEACH"/>
    <property type="match status" value="1"/>
</dbReference>
<keyword evidence="7" id="KW-1185">Reference proteome</keyword>
<keyword evidence="2" id="KW-0677">Repeat</keyword>
<protein>
    <submittedName>
        <fullName evidence="6">WDFY family member 4</fullName>
    </submittedName>
</protein>
<dbReference type="SUPFAM" id="SSF50978">
    <property type="entry name" value="WD40 repeat-like"/>
    <property type="match status" value="1"/>
</dbReference>
<reference evidence="6" key="2">
    <citation type="submission" date="2025-08" db="UniProtKB">
        <authorList>
            <consortium name="Ensembl"/>
        </authorList>
    </citation>
    <scope>IDENTIFICATION</scope>
</reference>
<sequence>MFFKLGFQAWEESAGVIVFPSIQLLASEVSKLLTKEIKRTLNGKSAGNVPVAHPLGVCCHLPVFYRTMWNIIGSGLPAALLQCLYLFFTFPLEKNSDGETNEDETQEMLIEIMLNMYREEQGVEELLAADKLQSLIIAAASLWDQCSHPWKVPTGRVLRTISKAQTKNSILYLQAVDCIKIAVQNLFKLADTLPACDACQAVSIVLCFVKDSYPVSSALLTEFESNDGYQLLLKVLLRCEGLQQNEGDSYLNEILDMLTCLTTCGKTELKVSGNIIHPQLPQFDYEWTRSSGMTVKNLQAFQVLQSIFQKSNDQHLCGTVLGAIGTIWAWDTVNFFLLEWTLQPINQFIDIIHFKPHPVQIQFFGLVESIVLDLCYIPHEILKKIQCLIKENVVPFCTLTALRCLLSITKKDLLFSDIFRDSGLLGLLLALLRKQAKILRKSGTDKELNAVMLKMVAALTVGCVRNTVVLKDYGMVPYIKIFLDDECYRGATLSILEQLSVINYEEYMSIVIGALCSSTQGELHLKLDLLKSLLRILNCPKSHSAFRTCSGFNGLLSLLSDMEGALQDPPCGLWAAVGQNCILELVFRTLQGITAALHLDPVNSNFFQKNGLFEKMAEDLGSLGCFWTQREWHIPLSLEKTRTFAEFLDAAFYSSEPFPAWLKNCVWVLSFLDHMVKGTLHLENYLNEIRSEMGEESRDDQEGTQAQGECPVFSKRPVKMRDCVIVNPGAVCVMVRLLPKLYKEGHSQISQEIQCAVVDHIQSLVKSEKSRQVMCGSGLLSTIITSCQDAFRNGSHPLHLPLTRVFEKLASQSIEPDVLSNSPWVSKGSALALQTAMSLISMTSPRNLQLHSTALAPSFVEFDMSMEGYGCLYLPTLATVLGPSAEQSVSGGIGMGNRMFPPSSGLTLSCWFLVSKFGVMHNSHPLRFLTIVRHMSRTEQEFVCFSVSFSPQDCSLVISTEEVEFQPLDIMEPEGEIQNISPFPEQVQFGCGKLLVTGQWHHLTVTVAKEAKKNCIVSAFINGQMLGSAKMRYFQTLPGSCVSMDPSSFIDVYGYIATPRVWKQKSSLIWRLGPTYLFEEAISVETMEMINKLGPQYCSNFQAVQLQGENQYGEQNPAQLVVEEKISFGINAVCSSFITIQDIKSSYNEVDGRLVAKEIGINSRDSSTPVFLAKNIAGHLSGSLRTIGSVAVGQYGVRVFKSSPAATSLNFIGGPSILLGLIAMASDDHTMYAAVKVLNSILNSSPMSEKLMRHFGGYQLLTYLLKRKTQLLNNRILQLMFSLVGTAELGFGSSVIKNYNAFQYILCNFELWMKAPENLDLTLFAHLVEILQCSRGGCQNAEVAHRVQMVPKLIFLFNDPEISNSRITVICTILSHVLQGYFNTKDVLRIGLFLVYTLKPSSVDENQLCLDSTAEMPSEALSQTSGKTIWLRNQLLKMLLDVICSAKIHLAQEEAFLALGPDWFLLFTQSYLHSSTVVLGIKLLLYFLHNRLLLNKFKEGIVAGRWLENSTAGLSILMDNLKTHPLVPDSGSILIFGFSVLQKCLTDHIHIPEIYLLVAGLFLATPYSEPPETGNLDSMLQWILQQHVTENVLKNGLCAEAAALLLEMVRVIPITGAEASWETVYPGNVIQFLCLIYHSYTQDPVWHCPEFLKTLAMVAFHSGPVKVCEWNSDLHSSSESTASVYMMNVTYFVQKLIEKMISRMFATDTKQILLFIAKQITKALEAPVSQKDVLLSAMYGFLNRAILYCLSRPQQSLPEQFYVLNTLSVLQEQWDIIFATYNSSTNFIICLMHCLCQLNSGSYPEGFGVDAKPKLASYHQIFLAPSEEEKGNLPTPDDVHQEILRKIEVIWKQLISQRRQALEDIYDMDLSVKGSDRERDMKITEITPLWEEMMTKAWQNFLASEKRVLQNKSILGLSQSKHNSWSESLSSAMRLMPSRNTKEVMCKSEGFVSCMERYRRTGQELYASLYRNHVQMLQCGYNKAAKDWMVLEEQLFHRQGPWGVSSQSLELRWILDCYEGPSRMRRRIQQARELMLNGSGEERDEKGLDCNQLTFFPALHESFHSEDFLELCVERQIILQEFAENEKVCSVAVVQGHTALEGVLLFGREHFYICECFVLSPLEEVSCTQHCLSSISDPFIFNLCHKDHVVGDQKCSRYSYHDIKEIHLMRFLLQEIALEIFFKNGYSRFLVFHDCDRKKIFKRFCFFQPALKTKGEILMSASSLQQKREISNFDYLMYLNTLAGRSYNDYMQYPVFPWVLADYHSQTLNLSNPHTFRDLSKPMGAQTMERKQKFIQRYKEVEKSEGDLSAQCHYCTHYSSAIIVASYLVRLEPFTQTFCSLQGGSFDVADRMFHSVKSTWESASRDNMSDVRELIPEFFYLPEFLTNANHFELGCMQDGTMLGDVQLPPWADGDPHKFILLHRQALESDYVSAHLHCWIDLIFGYKQQGSAAVEAVNTYHPYFYGDKMDLNNIKDPLIKSTILGFISNFGQIPKQLFTKPHPPRNSGFLHGPGHQSLKYPKGAVGHIVHTEKGILAVEKNKVLIPPLWNKTFCWGFDDFTCCFGNYGSEKNMTTFECMADWGKCLCAVCPSATTLITSGTSSVVCVWELSLVKDKVKRLHLRQALYGHSQAVTCLAVSVTYSIIVSGSDDRTCIIWDLNHLTDITQLPAHGASISSVGDIASCAGSYLHLWTVNGQPLVSVNTTRNPKSCIACCCFAEVMDWDTRSIIITGSTDGVVRLWKTEYTTSQGQAAGPSSQRGACGKHLVLFRELNPSLALTGKPSKNSPAVTAVTVSRNSSKLLVGDEWGRICCWSVDG</sequence>
<evidence type="ECO:0000259" key="5">
    <source>
        <dbReference type="PROSITE" id="PS51783"/>
    </source>
</evidence>
<dbReference type="Ensembl" id="ENSCJPT00005032657.1">
    <property type="protein sequence ID" value="ENSCJPP00005023908.1"/>
    <property type="gene ID" value="ENSCJPG00005018884.1"/>
</dbReference>
<dbReference type="SUPFAM" id="SSF50729">
    <property type="entry name" value="PH domain-like"/>
    <property type="match status" value="1"/>
</dbReference>
<accession>A0A8C2U827</accession>
<evidence type="ECO:0000313" key="6">
    <source>
        <dbReference type="Ensembl" id="ENSCJPP00005023908.1"/>
    </source>
</evidence>
<reference evidence="6" key="1">
    <citation type="submission" date="2015-11" db="EMBL/GenBank/DDBJ databases">
        <authorList>
            <consortium name="International Coturnix japonica Genome Analysis Consortium"/>
            <person name="Warren W."/>
            <person name="Burt D.W."/>
            <person name="Antin P.B."/>
            <person name="Lanford R."/>
            <person name="Gros J."/>
            <person name="Wilson R.K."/>
        </authorList>
    </citation>
    <scope>NUCLEOTIDE SEQUENCE [LARGE SCALE GENOMIC DNA]</scope>
</reference>
<keyword evidence="1 3" id="KW-0853">WD repeat</keyword>
<dbReference type="Gene3D" id="2.30.29.30">
    <property type="entry name" value="Pleckstrin-homology domain (PH domain)/Phosphotyrosine-binding domain (PTB)"/>
    <property type="match status" value="1"/>
</dbReference>
<dbReference type="InterPro" id="IPR015943">
    <property type="entry name" value="WD40/YVTN_repeat-like_dom_sf"/>
</dbReference>
<reference evidence="6" key="3">
    <citation type="submission" date="2025-09" db="UniProtKB">
        <authorList>
            <consortium name="Ensembl"/>
        </authorList>
    </citation>
    <scope>IDENTIFICATION</scope>
</reference>
<evidence type="ECO:0000313" key="7">
    <source>
        <dbReference type="Proteomes" id="UP000694412"/>
    </source>
</evidence>
<evidence type="ECO:0000256" key="3">
    <source>
        <dbReference type="PROSITE-ProRule" id="PRU00221"/>
    </source>
</evidence>
<dbReference type="GO" id="GO:0019882">
    <property type="term" value="P:antigen processing and presentation"/>
    <property type="evidence" value="ECO:0007669"/>
    <property type="project" value="TreeGrafter"/>
</dbReference>
<organism evidence="6 7">
    <name type="scientific">Coturnix japonica</name>
    <name type="common">Japanese quail</name>
    <name type="synonym">Coturnix coturnix japonica</name>
    <dbReference type="NCBI Taxonomy" id="93934"/>
    <lineage>
        <taxon>Eukaryota</taxon>
        <taxon>Metazoa</taxon>
        <taxon>Chordata</taxon>
        <taxon>Craniata</taxon>
        <taxon>Vertebrata</taxon>
        <taxon>Euteleostomi</taxon>
        <taxon>Archelosauria</taxon>
        <taxon>Archosauria</taxon>
        <taxon>Dinosauria</taxon>
        <taxon>Saurischia</taxon>
        <taxon>Theropoda</taxon>
        <taxon>Coelurosauria</taxon>
        <taxon>Aves</taxon>
        <taxon>Neognathae</taxon>
        <taxon>Galloanserae</taxon>
        <taxon>Galliformes</taxon>
        <taxon>Phasianidae</taxon>
        <taxon>Perdicinae</taxon>
        <taxon>Coturnix</taxon>
    </lineage>
</organism>
<dbReference type="InterPro" id="IPR023362">
    <property type="entry name" value="PH-BEACH_dom"/>
</dbReference>
<dbReference type="InterPro" id="IPR036372">
    <property type="entry name" value="BEACH_dom_sf"/>
</dbReference>